<dbReference type="InterPro" id="IPR050176">
    <property type="entry name" value="LTTR"/>
</dbReference>
<dbReference type="SUPFAM" id="SSF53850">
    <property type="entry name" value="Periplasmic binding protein-like II"/>
    <property type="match status" value="1"/>
</dbReference>
<dbReference type="GO" id="GO:0003700">
    <property type="term" value="F:DNA-binding transcription factor activity"/>
    <property type="evidence" value="ECO:0007669"/>
    <property type="project" value="InterPro"/>
</dbReference>
<organism evidence="6 7">
    <name type="scientific">Paracidovorax wautersii</name>
    <dbReference type="NCBI Taxonomy" id="1177982"/>
    <lineage>
        <taxon>Bacteria</taxon>
        <taxon>Pseudomonadati</taxon>
        <taxon>Pseudomonadota</taxon>
        <taxon>Betaproteobacteria</taxon>
        <taxon>Burkholderiales</taxon>
        <taxon>Comamonadaceae</taxon>
        <taxon>Paracidovorax</taxon>
    </lineage>
</organism>
<dbReference type="Gene3D" id="1.10.10.10">
    <property type="entry name" value="Winged helix-like DNA-binding domain superfamily/Winged helix DNA-binding domain"/>
    <property type="match status" value="1"/>
</dbReference>
<keyword evidence="3" id="KW-0238">DNA-binding</keyword>
<dbReference type="Proteomes" id="UP000461670">
    <property type="component" value="Unassembled WGS sequence"/>
</dbReference>
<keyword evidence="4" id="KW-0804">Transcription</keyword>
<comment type="caution">
    <text evidence="6">The sequence shown here is derived from an EMBL/GenBank/DDBJ whole genome shotgun (WGS) entry which is preliminary data.</text>
</comment>
<dbReference type="Pfam" id="PF00126">
    <property type="entry name" value="HTH_1"/>
    <property type="match status" value="1"/>
</dbReference>
<dbReference type="FunFam" id="1.10.10.10:FF:000001">
    <property type="entry name" value="LysR family transcriptional regulator"/>
    <property type="match status" value="1"/>
</dbReference>
<evidence type="ECO:0000256" key="2">
    <source>
        <dbReference type="ARBA" id="ARBA00023015"/>
    </source>
</evidence>
<dbReference type="InterPro" id="IPR036390">
    <property type="entry name" value="WH_DNA-bd_sf"/>
</dbReference>
<dbReference type="InterPro" id="IPR005119">
    <property type="entry name" value="LysR_subst-bd"/>
</dbReference>
<dbReference type="SUPFAM" id="SSF46785">
    <property type="entry name" value="Winged helix' DNA-binding domain"/>
    <property type="match status" value="1"/>
</dbReference>
<sequence>MPDFDITLLRTFASVADSGGFAKASDRVHRTQSTISQQIKKLEDQAGRRLLARGARHTTLTADGERMLSYARRILSLHDEARNLFTEDLPELVRIGVTEDLAVESLPGLLSQLLQRMDHARLEVRCGLSRQLDADVDAGLLEMALYRQLDSGKPANTRALWRDDVFWVGPAHLHPEHAPVLPLILFTQGCVLRGHALAQLDAVGRPWRITYSSPNISGLLAAVRAGLGVSLLSARMLTSLAGLRVLDDNCGLPAPPAAAVMLRTSSPQLGAVAQQALDLLARHMDETTPREPIWTPVAAAA</sequence>
<dbReference type="Pfam" id="PF03466">
    <property type="entry name" value="LysR_substrate"/>
    <property type="match status" value="1"/>
</dbReference>
<reference evidence="7" key="1">
    <citation type="journal article" date="2020" name="MBio">
        <title>Horizontal gene transfer to a defensive symbiont with a reduced genome amongst a multipartite beetle microbiome.</title>
        <authorList>
            <person name="Waterworth S.C."/>
            <person name="Florez L.V."/>
            <person name="Rees E.R."/>
            <person name="Hertweck C."/>
            <person name="Kaltenpoth M."/>
            <person name="Kwan J.C."/>
        </authorList>
    </citation>
    <scope>NUCLEOTIDE SEQUENCE [LARGE SCALE GENOMIC DNA]</scope>
</reference>
<dbReference type="PANTHER" id="PTHR30579:SF7">
    <property type="entry name" value="HTH-TYPE TRANSCRIPTIONAL REGULATOR LRHA-RELATED"/>
    <property type="match status" value="1"/>
</dbReference>
<evidence type="ECO:0000256" key="1">
    <source>
        <dbReference type="ARBA" id="ARBA00009437"/>
    </source>
</evidence>
<dbReference type="EMBL" id="WNDQ01000007">
    <property type="protein sequence ID" value="KAF1023111.1"/>
    <property type="molecule type" value="Genomic_DNA"/>
</dbReference>
<dbReference type="GO" id="GO:0003677">
    <property type="term" value="F:DNA binding"/>
    <property type="evidence" value="ECO:0007669"/>
    <property type="project" value="UniProtKB-KW"/>
</dbReference>
<evidence type="ECO:0000313" key="7">
    <source>
        <dbReference type="Proteomes" id="UP000461670"/>
    </source>
</evidence>
<evidence type="ECO:0000313" key="6">
    <source>
        <dbReference type="EMBL" id="KAF1023111.1"/>
    </source>
</evidence>
<dbReference type="Gene3D" id="3.40.190.10">
    <property type="entry name" value="Periplasmic binding protein-like II"/>
    <property type="match status" value="2"/>
</dbReference>
<dbReference type="InterPro" id="IPR036388">
    <property type="entry name" value="WH-like_DNA-bd_sf"/>
</dbReference>
<comment type="similarity">
    <text evidence="1">Belongs to the LysR transcriptional regulatory family.</text>
</comment>
<evidence type="ECO:0000256" key="4">
    <source>
        <dbReference type="ARBA" id="ARBA00023163"/>
    </source>
</evidence>
<feature type="domain" description="HTH lysR-type" evidence="5">
    <location>
        <begin position="4"/>
        <end position="61"/>
    </location>
</feature>
<evidence type="ECO:0000256" key="3">
    <source>
        <dbReference type="ARBA" id="ARBA00023125"/>
    </source>
</evidence>
<keyword evidence="2" id="KW-0805">Transcription regulation</keyword>
<accession>A0A7V8FR99</accession>
<protein>
    <submittedName>
        <fullName evidence="6">HTH-type transcriptional regulator YofA</fullName>
    </submittedName>
</protein>
<name>A0A7V8FR99_9BURK</name>
<dbReference type="AlphaFoldDB" id="A0A7V8FR99"/>
<dbReference type="InterPro" id="IPR000847">
    <property type="entry name" value="LysR_HTH_N"/>
</dbReference>
<dbReference type="PANTHER" id="PTHR30579">
    <property type="entry name" value="TRANSCRIPTIONAL REGULATOR"/>
    <property type="match status" value="1"/>
</dbReference>
<evidence type="ECO:0000259" key="5">
    <source>
        <dbReference type="PROSITE" id="PS50931"/>
    </source>
</evidence>
<dbReference type="PRINTS" id="PR00039">
    <property type="entry name" value="HTHLYSR"/>
</dbReference>
<proteinExistence type="inferred from homology"/>
<dbReference type="PROSITE" id="PS50931">
    <property type="entry name" value="HTH_LYSR"/>
    <property type="match status" value="1"/>
</dbReference>
<gene>
    <name evidence="6" type="primary">yofA_1</name>
    <name evidence="6" type="ORF">GAK30_00801</name>
</gene>